<sequence>MEIAEEEEDDQRATKRQSIHDADENRHQTSGDRPSTPDPVSLNADLASSPENSKFAAPTTSDVPQFVGLNDQRTSMDSETFTLGSYLYSKPKVKLGPRPSVDTNPRPQTAGNFRPVSLIPAGFKLFGRSGKKGKGKDGSPVSSPQEEIAEVHLSTSDDSQDRPTTSSSSVFDSIPVPAPAPKKPVMSPEKARLMKAMQLREKNKKLSVLPSAENNTPGDDEINNADDDLTQVSDETIMSHESDGDKINRRSSTSKDDSGVALEPSSMSVTHTDVSSELTASDSYPASSLVGSSDADQSTKASSISESTDETVYAKEEANPNGVDIDATAKDVSSGADVNAEPLIPAQNAVETAETTAATATAAAPAEKEDETNDPATTMAGLSTTSNIVEDPKDRSIDDGERSENVPLPVSKFSSASAAAGPEESGSRSPETADTVKKTEKLGTTKSSPDLKPKVSVQDLWAATKAASKPIVPAVAPATADVDVVKDDKAPSNAAAVDEAEDGIQTTSLSQATPAVFSQTPTTPSFRTAPSTTASSPHVPRAASNPVRGNLSVPSEVTSPSSPRSLSTGVAYMNHVNQQQQGANLAKKSNNIGSSISQRIKALEKLSAATGEGPVVPVRDRPSSTFFAVKKRDPPKSPFALDRANSFRNASPGSATEESPEASSSEESRRNRVERSESVTNRLSMFEYSTNGTASRTLGVPGSGNNTRSRPESVSVMARIIRDTNSTGPSNSEGPPRDPSEYKHLELKQSPLLVDLRAAVPAEKKDSDAEQQQQTQDGGNEVSEQSRPSKSRQSLSIVKGFIKERRKSVTSDAGNSPVGTESVHSSPASPPTTTISSPRSSFSKDRDTESTFADDAKSANGDKRLSRAGRFMRRLSNNISSARSKISPPPAAAAPKKEDTLEAEPVQLRPSTTGTPTIVSSMGDVNVQFPDNLLWKRRNMSLDSQGFLILSALPVQNGRPAPGIKRYHLGEFRTPYIPDVEVQELPNSVVLDFIEGSGLQVACEDRAGQLRILQTLREAHATRGTTYGL</sequence>
<feature type="compositionally biased region" description="Acidic residues" evidence="1">
    <location>
        <begin position="218"/>
        <end position="229"/>
    </location>
</feature>
<feature type="compositionally biased region" description="Polar residues" evidence="1">
    <location>
        <begin position="374"/>
        <end position="388"/>
    </location>
</feature>
<feature type="compositionally biased region" description="Polar residues" evidence="1">
    <location>
        <begin position="71"/>
        <end position="83"/>
    </location>
</feature>
<feature type="compositionally biased region" description="Acidic residues" evidence="1">
    <location>
        <begin position="1"/>
        <end position="10"/>
    </location>
</feature>
<feature type="compositionally biased region" description="Basic and acidic residues" evidence="1">
    <location>
        <begin position="735"/>
        <end position="747"/>
    </location>
</feature>
<reference evidence="2" key="1">
    <citation type="journal article" date="2020" name="bioRxiv">
        <title>Whole genome comparisons of ergot fungi reveals the divergence and evolution of species within the genus Claviceps are the result of varying mechanisms driving genome evolution and host range expansion.</title>
        <authorList>
            <person name="Wyka S.A."/>
            <person name="Mondo S.J."/>
            <person name="Liu M."/>
            <person name="Dettman J."/>
            <person name="Nalam V."/>
            <person name="Broders K.D."/>
        </authorList>
    </citation>
    <scope>NUCLEOTIDE SEQUENCE</scope>
    <source>
        <strain evidence="2">CCC 602</strain>
    </source>
</reference>
<feature type="compositionally biased region" description="Polar residues" evidence="1">
    <location>
        <begin position="646"/>
        <end position="656"/>
    </location>
</feature>
<evidence type="ECO:0000256" key="1">
    <source>
        <dbReference type="SAM" id="MobiDB-lite"/>
    </source>
</evidence>
<comment type="caution">
    <text evidence="2">The sequence shown here is derived from an EMBL/GenBank/DDBJ whole genome shotgun (WGS) entry which is preliminary data.</text>
</comment>
<feature type="compositionally biased region" description="Polar residues" evidence="1">
    <location>
        <begin position="810"/>
        <end position="819"/>
    </location>
</feature>
<feature type="compositionally biased region" description="Basic and acidic residues" evidence="1">
    <location>
        <begin position="237"/>
        <end position="258"/>
    </location>
</feature>
<dbReference type="AlphaFoldDB" id="A0A9P7N4A4"/>
<feature type="compositionally biased region" description="Basic and acidic residues" evidence="1">
    <location>
        <begin position="18"/>
        <end position="30"/>
    </location>
</feature>
<feature type="compositionally biased region" description="Polar residues" evidence="1">
    <location>
        <begin position="504"/>
        <end position="536"/>
    </location>
</feature>
<accession>A0A9P7N4A4</accession>
<dbReference type="OrthoDB" id="74412at2759"/>
<proteinExistence type="predicted"/>
<feature type="compositionally biased region" description="Low complexity" evidence="1">
    <location>
        <begin position="414"/>
        <end position="429"/>
    </location>
</feature>
<feature type="compositionally biased region" description="Polar residues" evidence="1">
    <location>
        <begin position="101"/>
        <end position="111"/>
    </location>
</feature>
<name>A0A9P7N4A4_9HYPO</name>
<organism evidence="2 3">
    <name type="scientific">Claviceps pusilla</name>
    <dbReference type="NCBI Taxonomy" id="123648"/>
    <lineage>
        <taxon>Eukaryota</taxon>
        <taxon>Fungi</taxon>
        <taxon>Dikarya</taxon>
        <taxon>Ascomycota</taxon>
        <taxon>Pezizomycotina</taxon>
        <taxon>Sordariomycetes</taxon>
        <taxon>Hypocreomycetidae</taxon>
        <taxon>Hypocreales</taxon>
        <taxon>Clavicipitaceae</taxon>
        <taxon>Claviceps</taxon>
    </lineage>
</organism>
<feature type="compositionally biased region" description="Basic and acidic residues" evidence="1">
    <location>
        <begin position="666"/>
        <end position="677"/>
    </location>
</feature>
<dbReference type="Proteomes" id="UP000748025">
    <property type="component" value="Unassembled WGS sequence"/>
</dbReference>
<feature type="compositionally biased region" description="Basic and acidic residues" evidence="1">
    <location>
        <begin position="842"/>
        <end position="865"/>
    </location>
</feature>
<keyword evidence="3" id="KW-1185">Reference proteome</keyword>
<evidence type="ECO:0000313" key="2">
    <source>
        <dbReference type="EMBL" id="KAG5989886.1"/>
    </source>
</evidence>
<dbReference type="EMBL" id="SRPW01002871">
    <property type="protein sequence ID" value="KAG5989886.1"/>
    <property type="molecule type" value="Genomic_DNA"/>
</dbReference>
<protein>
    <recommendedName>
        <fullName evidence="4">GPI-anchored cell surface glycoprotein</fullName>
    </recommendedName>
</protein>
<feature type="compositionally biased region" description="Polar residues" evidence="1">
    <location>
        <begin position="770"/>
        <end position="796"/>
    </location>
</feature>
<gene>
    <name evidence="2" type="ORF">E4U43_004414</name>
</gene>
<evidence type="ECO:0000313" key="3">
    <source>
        <dbReference type="Proteomes" id="UP000748025"/>
    </source>
</evidence>
<feature type="compositionally biased region" description="Low complexity" evidence="1">
    <location>
        <begin position="822"/>
        <end position="841"/>
    </location>
</feature>
<evidence type="ECO:0008006" key="4">
    <source>
        <dbReference type="Google" id="ProtNLM"/>
    </source>
</evidence>
<feature type="compositionally biased region" description="Polar residues" evidence="1">
    <location>
        <begin position="679"/>
        <end position="696"/>
    </location>
</feature>
<feature type="region of interest" description="Disordered" evidence="1">
    <location>
        <begin position="608"/>
        <end position="902"/>
    </location>
</feature>
<feature type="compositionally biased region" description="Low complexity" evidence="1">
    <location>
        <begin position="349"/>
        <end position="365"/>
    </location>
</feature>
<feature type="compositionally biased region" description="Polar residues" evidence="1">
    <location>
        <begin position="265"/>
        <end position="306"/>
    </location>
</feature>
<feature type="compositionally biased region" description="Low complexity" evidence="1">
    <location>
        <begin position="551"/>
        <end position="568"/>
    </location>
</feature>
<feature type="compositionally biased region" description="Polar residues" evidence="1">
    <location>
        <begin position="153"/>
        <end position="171"/>
    </location>
</feature>
<feature type="compositionally biased region" description="Basic and acidic residues" evidence="1">
    <location>
        <begin position="434"/>
        <end position="453"/>
    </location>
</feature>
<feature type="region of interest" description="Disordered" evidence="1">
    <location>
        <begin position="489"/>
        <end position="590"/>
    </location>
</feature>
<feature type="region of interest" description="Disordered" evidence="1">
    <location>
        <begin position="1"/>
        <end position="455"/>
    </location>
</feature>
<feature type="compositionally biased region" description="Polar residues" evidence="1">
    <location>
        <begin position="575"/>
        <end position="590"/>
    </location>
</feature>
<feature type="compositionally biased region" description="Basic and acidic residues" evidence="1">
    <location>
        <begin position="390"/>
        <end position="404"/>
    </location>
</feature>
<feature type="compositionally biased region" description="Polar residues" evidence="1">
    <location>
        <begin position="723"/>
        <end position="733"/>
    </location>
</feature>